<protein>
    <submittedName>
        <fullName evidence="7">Oligosaccharide flippase family protein</fullName>
    </submittedName>
</protein>
<evidence type="ECO:0000256" key="3">
    <source>
        <dbReference type="ARBA" id="ARBA00022692"/>
    </source>
</evidence>
<evidence type="ECO:0000256" key="2">
    <source>
        <dbReference type="ARBA" id="ARBA00022475"/>
    </source>
</evidence>
<dbReference type="PANTHER" id="PTHR30250">
    <property type="entry name" value="PST FAMILY PREDICTED COLANIC ACID TRANSPORTER"/>
    <property type="match status" value="1"/>
</dbReference>
<feature type="transmembrane region" description="Helical" evidence="6">
    <location>
        <begin position="312"/>
        <end position="334"/>
    </location>
</feature>
<evidence type="ECO:0000256" key="4">
    <source>
        <dbReference type="ARBA" id="ARBA00022989"/>
    </source>
</evidence>
<keyword evidence="2" id="KW-1003">Cell membrane</keyword>
<reference evidence="7" key="2">
    <citation type="submission" date="2021-09" db="EMBL/GenBank/DDBJ databases">
        <authorList>
            <person name="Gilroy R."/>
        </authorList>
    </citation>
    <scope>NUCLEOTIDE SEQUENCE</scope>
    <source>
        <strain evidence="7">CHK193-16274</strain>
    </source>
</reference>
<evidence type="ECO:0000256" key="5">
    <source>
        <dbReference type="ARBA" id="ARBA00023136"/>
    </source>
</evidence>
<feature type="transmembrane region" description="Helical" evidence="6">
    <location>
        <begin position="162"/>
        <end position="180"/>
    </location>
</feature>
<dbReference type="AlphaFoldDB" id="A0A921GAP5"/>
<keyword evidence="5 6" id="KW-0472">Membrane</keyword>
<feature type="transmembrane region" description="Helical" evidence="6">
    <location>
        <begin position="186"/>
        <end position="205"/>
    </location>
</feature>
<gene>
    <name evidence="7" type="ORF">K8V91_05275</name>
</gene>
<dbReference type="Pfam" id="PF01943">
    <property type="entry name" value="Polysacc_synt"/>
    <property type="match status" value="1"/>
</dbReference>
<dbReference type="InterPro" id="IPR050833">
    <property type="entry name" value="Poly_Biosynth_Transport"/>
</dbReference>
<reference evidence="7" key="1">
    <citation type="journal article" date="2021" name="PeerJ">
        <title>Extensive microbial diversity within the chicken gut microbiome revealed by metagenomics and culture.</title>
        <authorList>
            <person name="Gilroy R."/>
            <person name="Ravi A."/>
            <person name="Getino M."/>
            <person name="Pursley I."/>
            <person name="Horton D.L."/>
            <person name="Alikhan N.F."/>
            <person name="Baker D."/>
            <person name="Gharbi K."/>
            <person name="Hall N."/>
            <person name="Watson M."/>
            <person name="Adriaenssens E.M."/>
            <person name="Foster-Nyarko E."/>
            <person name="Jarju S."/>
            <person name="Secka A."/>
            <person name="Antonio M."/>
            <person name="Oren A."/>
            <person name="Chaudhuri R.R."/>
            <person name="La Ragione R."/>
            <person name="Hildebrand F."/>
            <person name="Pallen M.J."/>
        </authorList>
    </citation>
    <scope>NUCLEOTIDE SEQUENCE</scope>
    <source>
        <strain evidence="7">CHK193-16274</strain>
    </source>
</reference>
<keyword evidence="3 6" id="KW-0812">Transmembrane</keyword>
<organism evidence="7 8">
    <name type="scientific">Thomasclavelia spiroformis</name>
    <dbReference type="NCBI Taxonomy" id="29348"/>
    <lineage>
        <taxon>Bacteria</taxon>
        <taxon>Bacillati</taxon>
        <taxon>Bacillota</taxon>
        <taxon>Erysipelotrichia</taxon>
        <taxon>Erysipelotrichales</taxon>
        <taxon>Coprobacillaceae</taxon>
        <taxon>Thomasclavelia</taxon>
    </lineage>
</organism>
<feature type="transmembrane region" description="Helical" evidence="6">
    <location>
        <begin position="376"/>
        <end position="396"/>
    </location>
</feature>
<dbReference type="EMBL" id="DYWV01000182">
    <property type="protein sequence ID" value="HJF40318.1"/>
    <property type="molecule type" value="Genomic_DNA"/>
</dbReference>
<comment type="subcellular location">
    <subcellularLocation>
        <location evidence="1">Cell membrane</location>
        <topology evidence="1">Multi-pass membrane protein</topology>
    </subcellularLocation>
</comment>
<evidence type="ECO:0000256" key="6">
    <source>
        <dbReference type="SAM" id="Phobius"/>
    </source>
</evidence>
<feature type="transmembrane region" description="Helical" evidence="6">
    <location>
        <begin position="402"/>
        <end position="422"/>
    </location>
</feature>
<comment type="caution">
    <text evidence="7">The sequence shown here is derived from an EMBL/GenBank/DDBJ whole genome shotgun (WGS) entry which is preliminary data.</text>
</comment>
<keyword evidence="4 6" id="KW-1133">Transmembrane helix</keyword>
<feature type="transmembrane region" description="Helical" evidence="6">
    <location>
        <begin position="126"/>
        <end position="150"/>
    </location>
</feature>
<feature type="transmembrane region" description="Helical" evidence="6">
    <location>
        <begin position="340"/>
        <end position="364"/>
    </location>
</feature>
<dbReference type="GO" id="GO:0005886">
    <property type="term" value="C:plasma membrane"/>
    <property type="evidence" value="ECO:0007669"/>
    <property type="project" value="UniProtKB-SubCell"/>
</dbReference>
<dbReference type="PANTHER" id="PTHR30250:SF26">
    <property type="entry name" value="PSMA PROTEIN"/>
    <property type="match status" value="1"/>
</dbReference>
<evidence type="ECO:0000313" key="8">
    <source>
        <dbReference type="Proteomes" id="UP000749320"/>
    </source>
</evidence>
<accession>A0A921GAP5</accession>
<evidence type="ECO:0000313" key="7">
    <source>
        <dbReference type="EMBL" id="HJF40318.1"/>
    </source>
</evidence>
<sequence>MKTNQIKSGVLLSYIQMALGMCISIVYTPFMLRLLGQSEYGLYNISSSVISYLSLFNFGFGSSYVRYYTRYKKSDFGKLKSLNGLYLLVFTILGLIAFVAGIVLALNCRLIFDDGLTEKELSLIKILMLIMSFNMAISFPASVFVSYITANEKFVFQKLVNMIKTVFNPMITLVVLLLGFRSVGMTLVVTMFSLITDIINIVYCFKKLNMEISFKNLEIKVFKEIAAFSGFIALNMIVDEINWNLDKFILGRYSGSVATSIYAVGSTLNSYYRSISTSITSVFTPRVHSVVLGDNGRKAITELFVRVGRIQYIILALICSGFIFFGERFISIWAGKGYEGAYYITLVLIIPTTIPYIQGLGVEIQRAMNMHRFRSIAYSIMAILNISLSIPLCIFWDGFGAALGTSITLVLANGLLMNWYYYKKMKLGIPYFW</sequence>
<feature type="transmembrane region" description="Helical" evidence="6">
    <location>
        <begin position="42"/>
        <end position="65"/>
    </location>
</feature>
<proteinExistence type="predicted"/>
<evidence type="ECO:0000256" key="1">
    <source>
        <dbReference type="ARBA" id="ARBA00004651"/>
    </source>
</evidence>
<feature type="transmembrane region" description="Helical" evidence="6">
    <location>
        <begin position="12"/>
        <end position="30"/>
    </location>
</feature>
<feature type="non-terminal residue" evidence="7">
    <location>
        <position position="433"/>
    </location>
</feature>
<dbReference type="Proteomes" id="UP000749320">
    <property type="component" value="Unassembled WGS sequence"/>
</dbReference>
<feature type="transmembrane region" description="Helical" evidence="6">
    <location>
        <begin position="85"/>
        <end position="106"/>
    </location>
</feature>
<name>A0A921GAP5_9FIRM</name>
<dbReference type="InterPro" id="IPR002797">
    <property type="entry name" value="Polysacc_synth"/>
</dbReference>